<dbReference type="InterPro" id="IPR036397">
    <property type="entry name" value="RNaseH_sf"/>
</dbReference>
<dbReference type="InterPro" id="IPR012337">
    <property type="entry name" value="RNaseH-like_sf"/>
</dbReference>
<dbReference type="OrthoDB" id="694273at2759"/>
<feature type="domain" description="RNase H type-1" evidence="1">
    <location>
        <begin position="76"/>
        <end position="156"/>
    </location>
</feature>
<name>A0A1E5WKR9_9POAL</name>
<evidence type="ECO:0000313" key="2">
    <source>
        <dbReference type="EMBL" id="OEL37987.1"/>
    </source>
</evidence>
<reference evidence="2 3" key="1">
    <citation type="submission" date="2016-09" db="EMBL/GenBank/DDBJ databases">
        <title>The draft genome of Dichanthelium oligosanthes: A C3 panicoid grass species.</title>
        <authorList>
            <person name="Studer A.J."/>
            <person name="Schnable J.C."/>
            <person name="Brutnell T.P."/>
        </authorList>
    </citation>
    <scope>NUCLEOTIDE SEQUENCE [LARGE SCALE GENOMIC DNA]</scope>
    <source>
        <strain evidence="3">cv. Kellogg 1175</strain>
        <tissue evidence="2">Leaf</tissue>
    </source>
</reference>
<dbReference type="PANTHER" id="PTHR47074:SF73">
    <property type="entry name" value="OS04G0448401 PROTEIN"/>
    <property type="match status" value="1"/>
</dbReference>
<dbReference type="InterPro" id="IPR052929">
    <property type="entry name" value="RNase_H-like_EbsB-rel"/>
</dbReference>
<gene>
    <name evidence="2" type="ORF">BAE44_0000994</name>
</gene>
<dbReference type="EMBL" id="LWDX02003479">
    <property type="protein sequence ID" value="OEL37987.1"/>
    <property type="molecule type" value="Genomic_DNA"/>
</dbReference>
<dbReference type="GO" id="GO:0003676">
    <property type="term" value="F:nucleic acid binding"/>
    <property type="evidence" value="ECO:0007669"/>
    <property type="project" value="InterPro"/>
</dbReference>
<sequence>LLLDRCFPEQQHLTKLVLWRAWSVHNNIRYQSGPTQLVDSVYYLLNIRDSLKQSQEQDVVLTSKGNEHYMGWTKVNVDGSFIYQTGAAGVGVIARNSRGEVLFTAWRVLFRCANAVEAEAQACAKGVRLATQWTQGSVIIEIDCARVVKAMTRKEDVGSQL</sequence>
<dbReference type="InterPro" id="IPR044730">
    <property type="entry name" value="RNase_H-like_dom_plant"/>
</dbReference>
<evidence type="ECO:0000313" key="3">
    <source>
        <dbReference type="Proteomes" id="UP000095767"/>
    </source>
</evidence>
<proteinExistence type="predicted"/>
<feature type="non-terminal residue" evidence="2">
    <location>
        <position position="1"/>
    </location>
</feature>
<dbReference type="PANTHER" id="PTHR47074">
    <property type="entry name" value="BNAC02G40300D PROTEIN"/>
    <property type="match status" value="1"/>
</dbReference>
<dbReference type="SUPFAM" id="SSF53098">
    <property type="entry name" value="Ribonuclease H-like"/>
    <property type="match status" value="1"/>
</dbReference>
<keyword evidence="3" id="KW-1185">Reference proteome</keyword>
<dbReference type="Gene3D" id="3.30.420.10">
    <property type="entry name" value="Ribonuclease H-like superfamily/Ribonuclease H"/>
    <property type="match status" value="1"/>
</dbReference>
<dbReference type="Pfam" id="PF13456">
    <property type="entry name" value="RVT_3"/>
    <property type="match status" value="1"/>
</dbReference>
<organism evidence="2 3">
    <name type="scientific">Dichanthelium oligosanthes</name>
    <dbReference type="NCBI Taxonomy" id="888268"/>
    <lineage>
        <taxon>Eukaryota</taxon>
        <taxon>Viridiplantae</taxon>
        <taxon>Streptophyta</taxon>
        <taxon>Embryophyta</taxon>
        <taxon>Tracheophyta</taxon>
        <taxon>Spermatophyta</taxon>
        <taxon>Magnoliopsida</taxon>
        <taxon>Liliopsida</taxon>
        <taxon>Poales</taxon>
        <taxon>Poaceae</taxon>
        <taxon>PACMAD clade</taxon>
        <taxon>Panicoideae</taxon>
        <taxon>Panicodae</taxon>
        <taxon>Paniceae</taxon>
        <taxon>Dichantheliinae</taxon>
        <taxon>Dichanthelium</taxon>
    </lineage>
</organism>
<comment type="caution">
    <text evidence="2">The sequence shown here is derived from an EMBL/GenBank/DDBJ whole genome shotgun (WGS) entry which is preliminary data.</text>
</comment>
<accession>A0A1E5WKR9</accession>
<dbReference type="GO" id="GO:0004523">
    <property type="term" value="F:RNA-DNA hybrid ribonuclease activity"/>
    <property type="evidence" value="ECO:0007669"/>
    <property type="project" value="InterPro"/>
</dbReference>
<dbReference type="CDD" id="cd06222">
    <property type="entry name" value="RNase_H_like"/>
    <property type="match status" value="1"/>
</dbReference>
<dbReference type="Proteomes" id="UP000095767">
    <property type="component" value="Unassembled WGS sequence"/>
</dbReference>
<protein>
    <recommendedName>
        <fullName evidence="1">RNase H type-1 domain-containing protein</fullName>
    </recommendedName>
</protein>
<evidence type="ECO:0000259" key="1">
    <source>
        <dbReference type="Pfam" id="PF13456"/>
    </source>
</evidence>
<dbReference type="InterPro" id="IPR002156">
    <property type="entry name" value="RNaseH_domain"/>
</dbReference>
<dbReference type="STRING" id="888268.A0A1E5WKR9"/>
<feature type="non-terminal residue" evidence="2">
    <location>
        <position position="161"/>
    </location>
</feature>
<dbReference type="AlphaFoldDB" id="A0A1E5WKR9"/>